<dbReference type="SUPFAM" id="SSF57850">
    <property type="entry name" value="RING/U-box"/>
    <property type="match status" value="1"/>
</dbReference>
<evidence type="ECO:0000256" key="4">
    <source>
        <dbReference type="ARBA" id="ARBA00022679"/>
    </source>
</evidence>
<dbReference type="UniPathway" id="UPA00143"/>
<comment type="pathway">
    <text evidence="2">Protein modification; protein ubiquitination.</text>
</comment>
<dbReference type="SMART" id="SM00504">
    <property type="entry name" value="Ubox"/>
    <property type="match status" value="1"/>
</dbReference>
<accession>A0A8J5K8Y4</accession>
<dbReference type="GO" id="GO:0016567">
    <property type="term" value="P:protein ubiquitination"/>
    <property type="evidence" value="ECO:0007669"/>
    <property type="project" value="UniProtKB-UniPathway"/>
</dbReference>
<evidence type="ECO:0000313" key="8">
    <source>
        <dbReference type="EMBL" id="KAG6476250.1"/>
    </source>
</evidence>
<dbReference type="Gene3D" id="1.25.10.10">
    <property type="entry name" value="Leucine-rich Repeat Variant"/>
    <property type="match status" value="3"/>
</dbReference>
<dbReference type="EMBL" id="JACMSC010000018">
    <property type="protein sequence ID" value="KAG6476250.1"/>
    <property type="molecule type" value="Genomic_DNA"/>
</dbReference>
<dbReference type="GO" id="GO:0061630">
    <property type="term" value="F:ubiquitin protein ligase activity"/>
    <property type="evidence" value="ECO:0007669"/>
    <property type="project" value="UniProtKB-EC"/>
</dbReference>
<dbReference type="CDD" id="cd17039">
    <property type="entry name" value="Ubl_ubiquitin_like"/>
    <property type="match status" value="1"/>
</dbReference>
<dbReference type="EC" id="2.3.2.27" evidence="3"/>
<comment type="caution">
    <text evidence="8">The sequence shown here is derived from an EMBL/GenBank/DDBJ whole genome shotgun (WGS) entry which is preliminary data.</text>
</comment>
<dbReference type="Gene3D" id="3.30.40.10">
    <property type="entry name" value="Zinc/RING finger domain, C3HC4 (zinc finger)"/>
    <property type="match status" value="1"/>
</dbReference>
<protein>
    <recommendedName>
        <fullName evidence="3">RING-type E3 ubiquitin transferase</fullName>
        <ecNumber evidence="3">2.3.2.27</ecNumber>
    </recommendedName>
</protein>
<feature type="domain" description="PI3K/PI4K catalytic" evidence="6">
    <location>
        <begin position="213"/>
        <end position="517"/>
    </location>
</feature>
<dbReference type="PANTHER" id="PTHR45958">
    <property type="entry name" value="RING-TYPE E3 UBIQUITIN TRANSFERASE"/>
    <property type="match status" value="1"/>
</dbReference>
<organism evidence="8 9">
    <name type="scientific">Zingiber officinale</name>
    <name type="common">Ginger</name>
    <name type="synonym">Amomum zingiber</name>
    <dbReference type="NCBI Taxonomy" id="94328"/>
    <lineage>
        <taxon>Eukaryota</taxon>
        <taxon>Viridiplantae</taxon>
        <taxon>Streptophyta</taxon>
        <taxon>Embryophyta</taxon>
        <taxon>Tracheophyta</taxon>
        <taxon>Spermatophyta</taxon>
        <taxon>Magnoliopsida</taxon>
        <taxon>Liliopsida</taxon>
        <taxon>Zingiberales</taxon>
        <taxon>Zingiberaceae</taxon>
        <taxon>Zingiber</taxon>
    </lineage>
</organism>
<feature type="domain" description="U-box" evidence="7">
    <location>
        <begin position="845"/>
        <end position="921"/>
    </location>
</feature>
<dbReference type="Pfam" id="PF04564">
    <property type="entry name" value="U-box"/>
    <property type="match status" value="1"/>
</dbReference>
<evidence type="ECO:0000256" key="1">
    <source>
        <dbReference type="ARBA" id="ARBA00000900"/>
    </source>
</evidence>
<evidence type="ECO:0000259" key="6">
    <source>
        <dbReference type="PROSITE" id="PS50290"/>
    </source>
</evidence>
<evidence type="ECO:0000256" key="2">
    <source>
        <dbReference type="ARBA" id="ARBA00004906"/>
    </source>
</evidence>
<dbReference type="PROSITE" id="PS50290">
    <property type="entry name" value="PI3_4_KINASE_3"/>
    <property type="match status" value="1"/>
</dbReference>
<dbReference type="InterPro" id="IPR052608">
    <property type="entry name" value="U-box_domain_protein"/>
</dbReference>
<keyword evidence="4" id="KW-0808">Transferase</keyword>
<sequence length="1635" mass="181233">MTGSQIVSIFAFVLSDFSIHGRLRIICSLFCCTCLCDRHTLEGEKVPCSCFQQPPESMAPNFDSPVQTQMAVSVLSNDCIGNPRSEGKTSGRRRVFVQTDTGLVLGLELDRGDNVHTVKRRLQLALNMPTEESSLSLGDVVLKNDLSVVRNDSPLLLTRSFLQRSSSTPCLSPVANDLQQSGDHSDFIEILCSNNCTEIKLLVNDAVKGIKKAIDPIAVHRGLGGAYFFRNISGANIAIVKPTDEEPFAPNNPKGFIGKALGQPGLKRSVRVGETGFREVAAYLLDYNNFANVPPTALVKITHPVFHLNEDISSEGSIKASCRKINAASKIASLQKYIPHDFDASDHGTSSFPVTVVHRIGILDVRIFNTDRHAGNLLVRKIDGNAGRFGAVMELIPIDHGFCLPESLEDPYFEWIHWPQSSIPFSEEELNYIRNLDPFRDSEMLRMELPMIRESCLRVLVLSTIFLKEATAFGLYLAEIGEMMSREFSGMEEEPSELEVICIEARRLVAEREAFSPKCDSPDEEGIQFDLDYEDNDALMQETSPVSHCVYRGGISRNLLSKLEENVEDEEELEDENQEKANCLPPFEAGHIPDVSKLSMSLKGVSIARKSQRYLAGFPKSSLSKSKTSKGDDSGRFKGGGYRSANEKLPASVSFVKLSDMGEAEWTAFLEKFQELLPGAFRGRKCSAAARLRQSAGNEESVADHTQQPNTMEPGMEPQVQDNTSTSRTEFLVSLSSKVDAMKELITRCSSSDQASLDGELQTLVKQLETVIRSMAMDLSKIPFSDFKNQFSQPGQINVGESPVSASQRENNYEDFIKGTHKGMQRNDAKASSDILPPSAETLQPGYQGFFCPLTEKIMNDPVTIETGITYEREAIVEWFMRSSEYVICPTTRIEIKSTCFCSNLALKSTIEEWKERNEVMRIQIASGSLSLAASEAMVLDALKEMQLLSQHNKHKGHMHIIGITQQVVQLLRHDSMVVRCEAMHLLRSLVEDEDGKVIVARTRILTRTVKMMSSYNSSERHAAVSFLLELSKSEMFLDKIGLTPGGILILITMKYNKEADPLAAEKAEEILKNLEKLPLNIRCMAENGFMEPLLDHLIDGLGEVQMDMVSYLGEIPLEDDMKSYVAERASNTLIQMISGGNPVIRREAFKTLVQISSHPPSSRILIDAGITPLMIDEIFSRRIHSESLDSQEEAAAILANILESDGIDFSNIKVNKNGHTISSQYSVYNLVHLLKCSIAEKVDANIVRILFSLTKLSKPLATIVSVVKELEVTQTIIEFLNSQLEDLVTVAAKLLIALSSHIGDTIASYLTKTQGQPEGLIKNYDSKQISEKQAASANLIAKLPHRSAPLNLALLHQGTVPVVLSRIQEIQRGEIRASSMRLTAHYLEGLAGILVRFTSSLLDQEILQMAMSRDLTSVFADLLVRPCGSSEVQRLAAVGLENLSSQSLKLSKPPSEVRKPSRPINIFSKSRSVTNQEGGRLVLTCPAHRGVCSTTTFCLLESRAAERLLGCLDNENPEVVKAVLSAISTLLDNNVEVMGSVRALTELGAVESVLRVLKVYREEEEVLQRSLWLVERFLEMGNQQLCREIYGNKVLSTMLVSTFHKADGNNKKMAENILSHLHRIMNFSSKSFVM</sequence>
<dbReference type="InterPro" id="IPR000225">
    <property type="entry name" value="Armadillo"/>
</dbReference>
<dbReference type="PANTHER" id="PTHR45958:SF4">
    <property type="entry name" value="U-BOX DOMAIN-CONTAINING PROTEIN 42-RELATED"/>
    <property type="match status" value="1"/>
</dbReference>
<proteinExistence type="predicted"/>
<feature type="region of interest" description="Disordered" evidence="5">
    <location>
        <begin position="620"/>
        <end position="643"/>
    </location>
</feature>
<feature type="region of interest" description="Disordered" evidence="5">
    <location>
        <begin position="692"/>
        <end position="728"/>
    </location>
</feature>
<dbReference type="InterPro" id="IPR016024">
    <property type="entry name" value="ARM-type_fold"/>
</dbReference>
<evidence type="ECO:0000313" key="9">
    <source>
        <dbReference type="Proteomes" id="UP000734854"/>
    </source>
</evidence>
<dbReference type="SUPFAM" id="SSF48371">
    <property type="entry name" value="ARM repeat"/>
    <property type="match status" value="2"/>
</dbReference>
<evidence type="ECO:0000256" key="5">
    <source>
        <dbReference type="SAM" id="MobiDB-lite"/>
    </source>
</evidence>
<comment type="catalytic activity">
    <reaction evidence="1">
        <text>S-ubiquitinyl-[E2 ubiquitin-conjugating enzyme]-L-cysteine + [acceptor protein]-L-lysine = [E2 ubiquitin-conjugating enzyme]-L-cysteine + N(6)-ubiquitinyl-[acceptor protein]-L-lysine.</text>
        <dbReference type="EC" id="2.3.2.27"/>
    </reaction>
</comment>
<name>A0A8J5K8Y4_ZINOF</name>
<evidence type="ECO:0000259" key="7">
    <source>
        <dbReference type="PROSITE" id="PS51698"/>
    </source>
</evidence>
<dbReference type="InterPro" id="IPR013083">
    <property type="entry name" value="Znf_RING/FYVE/PHD"/>
</dbReference>
<reference evidence="8 9" key="1">
    <citation type="submission" date="2020-08" db="EMBL/GenBank/DDBJ databases">
        <title>Plant Genome Project.</title>
        <authorList>
            <person name="Zhang R.-G."/>
        </authorList>
    </citation>
    <scope>NUCLEOTIDE SEQUENCE [LARGE SCALE GENOMIC DNA]</scope>
    <source>
        <tissue evidence="8">Rhizome</tissue>
    </source>
</reference>
<dbReference type="PROSITE" id="PS51698">
    <property type="entry name" value="U_BOX"/>
    <property type="match status" value="1"/>
</dbReference>
<dbReference type="SMART" id="SM00185">
    <property type="entry name" value="ARM"/>
    <property type="match status" value="5"/>
</dbReference>
<dbReference type="InterPro" id="IPR000403">
    <property type="entry name" value="PI3/4_kinase_cat_dom"/>
</dbReference>
<dbReference type="InterPro" id="IPR011989">
    <property type="entry name" value="ARM-like"/>
</dbReference>
<dbReference type="InterPro" id="IPR003613">
    <property type="entry name" value="Ubox_domain"/>
</dbReference>
<dbReference type="Pfam" id="PF00454">
    <property type="entry name" value="PI3_PI4_kinase"/>
    <property type="match status" value="1"/>
</dbReference>
<keyword evidence="9" id="KW-1185">Reference proteome</keyword>
<gene>
    <name evidence="8" type="ORF">ZIOFF_065489</name>
</gene>
<evidence type="ECO:0000256" key="3">
    <source>
        <dbReference type="ARBA" id="ARBA00012483"/>
    </source>
</evidence>
<dbReference type="Proteomes" id="UP000734854">
    <property type="component" value="Unassembled WGS sequence"/>
</dbReference>